<reference evidence="5 6" key="1">
    <citation type="submission" date="2016-08" db="EMBL/GenBank/DDBJ databases">
        <title>Draft genome of Fabibacter sp. strain SK-8.</title>
        <authorList>
            <person name="Wong S.-K."/>
            <person name="Hamasaki K."/>
            <person name="Yoshizawa S."/>
        </authorList>
    </citation>
    <scope>NUCLEOTIDE SEQUENCE [LARGE SCALE GENOMIC DNA]</scope>
    <source>
        <strain evidence="5 6">SK-8</strain>
    </source>
</reference>
<keyword evidence="2" id="KW-0288">FMN</keyword>
<dbReference type="InterPro" id="IPR000415">
    <property type="entry name" value="Nitroreductase-like"/>
</dbReference>
<keyword evidence="3" id="KW-0560">Oxidoreductase</keyword>
<feature type="domain" description="Nitroreductase" evidence="4">
    <location>
        <begin position="40"/>
        <end position="208"/>
    </location>
</feature>
<evidence type="ECO:0000256" key="3">
    <source>
        <dbReference type="ARBA" id="ARBA00023002"/>
    </source>
</evidence>
<name>A0A1E5T144_9BACT</name>
<evidence type="ECO:0000313" key="5">
    <source>
        <dbReference type="EMBL" id="OEK05102.1"/>
    </source>
</evidence>
<evidence type="ECO:0000259" key="4">
    <source>
        <dbReference type="Pfam" id="PF00881"/>
    </source>
</evidence>
<dbReference type="PANTHER" id="PTHR23026">
    <property type="entry name" value="NADPH NITROREDUCTASE"/>
    <property type="match status" value="1"/>
</dbReference>
<accession>A0A1E5T144</accession>
<keyword evidence="6" id="KW-1185">Reference proteome</keyword>
<keyword evidence="1" id="KW-0285">Flavoprotein</keyword>
<evidence type="ECO:0000256" key="2">
    <source>
        <dbReference type="ARBA" id="ARBA00022643"/>
    </source>
</evidence>
<dbReference type="STRING" id="1563681.BFP71_16930"/>
<dbReference type="Pfam" id="PF00881">
    <property type="entry name" value="Nitroreductase"/>
    <property type="match status" value="1"/>
</dbReference>
<evidence type="ECO:0000256" key="1">
    <source>
        <dbReference type="ARBA" id="ARBA00022630"/>
    </source>
</evidence>
<dbReference type="EMBL" id="MDGQ01000005">
    <property type="protein sequence ID" value="OEK05102.1"/>
    <property type="molecule type" value="Genomic_DNA"/>
</dbReference>
<dbReference type="InterPro" id="IPR029479">
    <property type="entry name" value="Nitroreductase"/>
</dbReference>
<protein>
    <submittedName>
        <fullName evidence="5">Nitroreductase</fullName>
    </submittedName>
</protein>
<dbReference type="Gene3D" id="3.40.109.10">
    <property type="entry name" value="NADH Oxidase"/>
    <property type="match status" value="1"/>
</dbReference>
<dbReference type="SUPFAM" id="SSF55469">
    <property type="entry name" value="FMN-dependent nitroreductase-like"/>
    <property type="match status" value="1"/>
</dbReference>
<dbReference type="PANTHER" id="PTHR23026:SF90">
    <property type="entry name" value="IODOTYROSINE DEIODINASE 1"/>
    <property type="match status" value="1"/>
</dbReference>
<proteinExistence type="predicted"/>
<dbReference type="AlphaFoldDB" id="A0A1E5T144"/>
<comment type="caution">
    <text evidence="5">The sequence shown here is derived from an EMBL/GenBank/DDBJ whole genome shotgun (WGS) entry which is preliminary data.</text>
</comment>
<dbReference type="Proteomes" id="UP000095552">
    <property type="component" value="Unassembled WGS sequence"/>
</dbReference>
<evidence type="ECO:0000313" key="6">
    <source>
        <dbReference type="Proteomes" id="UP000095552"/>
    </source>
</evidence>
<sequence>MEKKEGIKIIEGFEHVKYSHVQYSHEEMTERSQKFYDWMETRRSVREFSDKPVPKEVIENILLSASTAPSGAHKQPWTFCVVTNPEIKKKIREAAEKEEYESYTKRMSQEWLDDLKPMATDWEKPFLEIAPYLVIVFKRPFEYEPDGKKRQNYYVNESVGLAAGMLITAIHNAGLVTLTHTPSPMNFLQKILKRPDNERAFLLLPIGYEADEVYVPNNRRKSLEEMAVFYD</sequence>
<dbReference type="CDD" id="cd02144">
    <property type="entry name" value="iodotyrosine_dehalogenase"/>
    <property type="match status" value="1"/>
</dbReference>
<gene>
    <name evidence="5" type="ORF">BFP71_16930</name>
</gene>
<dbReference type="InterPro" id="IPR050627">
    <property type="entry name" value="Nitroreductase/BluB"/>
</dbReference>
<organism evidence="5 6">
    <name type="scientific">Roseivirga misakiensis</name>
    <dbReference type="NCBI Taxonomy" id="1563681"/>
    <lineage>
        <taxon>Bacteria</taxon>
        <taxon>Pseudomonadati</taxon>
        <taxon>Bacteroidota</taxon>
        <taxon>Cytophagia</taxon>
        <taxon>Cytophagales</taxon>
        <taxon>Roseivirgaceae</taxon>
        <taxon>Roseivirga</taxon>
    </lineage>
</organism>
<dbReference type="GO" id="GO:0016491">
    <property type="term" value="F:oxidoreductase activity"/>
    <property type="evidence" value="ECO:0007669"/>
    <property type="project" value="UniProtKB-KW"/>
</dbReference>
<dbReference type="RefSeq" id="WP_069836606.1">
    <property type="nucleotide sequence ID" value="NZ_MDGQ01000005.1"/>
</dbReference>
<dbReference type="OrthoDB" id="9809288at2"/>